<reference evidence="2" key="1">
    <citation type="journal article" date="2021" name="New Phytol.">
        <title>Evolutionary innovations through gain and loss of genes in the ectomycorrhizal Boletales.</title>
        <authorList>
            <person name="Wu G."/>
            <person name="Miyauchi S."/>
            <person name="Morin E."/>
            <person name="Kuo A."/>
            <person name="Drula E."/>
            <person name="Varga T."/>
            <person name="Kohler A."/>
            <person name="Feng B."/>
            <person name="Cao Y."/>
            <person name="Lipzen A."/>
            <person name="Daum C."/>
            <person name="Hundley H."/>
            <person name="Pangilinan J."/>
            <person name="Johnson J."/>
            <person name="Barry K."/>
            <person name="LaButti K."/>
            <person name="Ng V."/>
            <person name="Ahrendt S."/>
            <person name="Min B."/>
            <person name="Choi I.G."/>
            <person name="Park H."/>
            <person name="Plett J.M."/>
            <person name="Magnuson J."/>
            <person name="Spatafora J.W."/>
            <person name="Nagy L.G."/>
            <person name="Henrissat B."/>
            <person name="Grigoriev I.V."/>
            <person name="Yang Z.L."/>
            <person name="Xu J."/>
            <person name="Martin F.M."/>
        </authorList>
    </citation>
    <scope>NUCLEOTIDE SEQUENCE</scope>
    <source>
        <strain evidence="2">KKN 215</strain>
    </source>
</reference>
<keyword evidence="1" id="KW-0732">Signal</keyword>
<evidence type="ECO:0000313" key="3">
    <source>
        <dbReference type="Proteomes" id="UP000813824"/>
    </source>
</evidence>
<gene>
    <name evidence="2" type="ORF">BXZ70DRAFT_948921</name>
</gene>
<feature type="chain" id="PRO_5035420625" evidence="1">
    <location>
        <begin position="17"/>
        <end position="171"/>
    </location>
</feature>
<proteinExistence type="predicted"/>
<dbReference type="AlphaFoldDB" id="A0A8K0XML1"/>
<organism evidence="2 3">
    <name type="scientific">Cristinia sonorae</name>
    <dbReference type="NCBI Taxonomy" id="1940300"/>
    <lineage>
        <taxon>Eukaryota</taxon>
        <taxon>Fungi</taxon>
        <taxon>Dikarya</taxon>
        <taxon>Basidiomycota</taxon>
        <taxon>Agaricomycotina</taxon>
        <taxon>Agaricomycetes</taxon>
        <taxon>Agaricomycetidae</taxon>
        <taxon>Agaricales</taxon>
        <taxon>Pleurotineae</taxon>
        <taxon>Stephanosporaceae</taxon>
        <taxon>Cristinia</taxon>
    </lineage>
</organism>
<dbReference type="OrthoDB" id="3257429at2759"/>
<feature type="signal peptide" evidence="1">
    <location>
        <begin position="1"/>
        <end position="16"/>
    </location>
</feature>
<dbReference type="Proteomes" id="UP000813824">
    <property type="component" value="Unassembled WGS sequence"/>
</dbReference>
<comment type="caution">
    <text evidence="2">The sequence shown here is derived from an EMBL/GenBank/DDBJ whole genome shotgun (WGS) entry which is preliminary data.</text>
</comment>
<protein>
    <submittedName>
        <fullName evidence="2">Uncharacterized protein</fullName>
    </submittedName>
</protein>
<sequence>MITLLFLFTFFLSAFSQTLTTTDALGETIVQVVTLDPAGLPTTQILQTLAPGVATTQAATLPPVPQGPVGQPPVTTGPAPPTVYQYTTVDADGDTVVLHDTYTPTYAPSVPPIATGTGTILDYSQWLSAVGTNTPSAFASSSVPWQPPTRCAALISAVFSCFLGGAYIVFL</sequence>
<name>A0A8K0XML1_9AGAR</name>
<evidence type="ECO:0000313" key="2">
    <source>
        <dbReference type="EMBL" id="KAH8093712.1"/>
    </source>
</evidence>
<accession>A0A8K0XML1</accession>
<evidence type="ECO:0000256" key="1">
    <source>
        <dbReference type="SAM" id="SignalP"/>
    </source>
</evidence>
<dbReference type="EMBL" id="JAEVFJ010000028">
    <property type="protein sequence ID" value="KAH8093712.1"/>
    <property type="molecule type" value="Genomic_DNA"/>
</dbReference>
<keyword evidence="3" id="KW-1185">Reference proteome</keyword>